<reference evidence="1" key="1">
    <citation type="submission" date="2023-04" db="EMBL/GenBank/DDBJ databases">
        <title>Ambrosiozyma monospora NBRC 10751.</title>
        <authorList>
            <person name="Ichikawa N."/>
            <person name="Sato H."/>
            <person name="Tonouchi N."/>
        </authorList>
    </citation>
    <scope>NUCLEOTIDE SEQUENCE</scope>
    <source>
        <strain evidence="1">NBRC 10751</strain>
    </source>
</reference>
<evidence type="ECO:0000313" key="1">
    <source>
        <dbReference type="EMBL" id="GMF05380.1"/>
    </source>
</evidence>
<sequence length="167" mass="19203">MTASNNSASQSPIRARFSVRYQNKNKIFTSQLNNVKGCAEVYFRENLNNVYQIEMGLKGDIRSKRRTSKPSTTHYNIDILFNESKTVFSEHNGHTTSFPQNSILEYPIRFTFPSNEISLPSSCENILTADGRSSVTIRYELYLRFSIKDQPEEFLDLLIPLKFQGDS</sequence>
<accession>A0ACB5U9A2</accession>
<feature type="non-terminal residue" evidence="1">
    <location>
        <position position="167"/>
    </location>
</feature>
<dbReference type="Proteomes" id="UP001165064">
    <property type="component" value="Unassembled WGS sequence"/>
</dbReference>
<protein>
    <submittedName>
        <fullName evidence="1">Unnamed protein product</fullName>
    </submittedName>
</protein>
<name>A0ACB5U9A2_AMBMO</name>
<comment type="caution">
    <text evidence="1">The sequence shown here is derived from an EMBL/GenBank/DDBJ whole genome shotgun (WGS) entry which is preliminary data.</text>
</comment>
<gene>
    <name evidence="1" type="ORF">Amon02_001231300</name>
</gene>
<proteinExistence type="predicted"/>
<organism evidence="1 2">
    <name type="scientific">Ambrosiozyma monospora</name>
    <name type="common">Yeast</name>
    <name type="synonym">Endomycopsis monosporus</name>
    <dbReference type="NCBI Taxonomy" id="43982"/>
    <lineage>
        <taxon>Eukaryota</taxon>
        <taxon>Fungi</taxon>
        <taxon>Dikarya</taxon>
        <taxon>Ascomycota</taxon>
        <taxon>Saccharomycotina</taxon>
        <taxon>Pichiomycetes</taxon>
        <taxon>Pichiales</taxon>
        <taxon>Pichiaceae</taxon>
        <taxon>Ambrosiozyma</taxon>
    </lineage>
</organism>
<keyword evidence="2" id="KW-1185">Reference proteome</keyword>
<evidence type="ECO:0000313" key="2">
    <source>
        <dbReference type="Proteomes" id="UP001165064"/>
    </source>
</evidence>
<dbReference type="EMBL" id="BSXS01014376">
    <property type="protein sequence ID" value="GMF05380.1"/>
    <property type="molecule type" value="Genomic_DNA"/>
</dbReference>